<organism evidence="2 3">
    <name type="scientific">Pleurodeles waltl</name>
    <name type="common">Iberian ribbed newt</name>
    <dbReference type="NCBI Taxonomy" id="8319"/>
    <lineage>
        <taxon>Eukaryota</taxon>
        <taxon>Metazoa</taxon>
        <taxon>Chordata</taxon>
        <taxon>Craniata</taxon>
        <taxon>Vertebrata</taxon>
        <taxon>Euteleostomi</taxon>
        <taxon>Amphibia</taxon>
        <taxon>Batrachia</taxon>
        <taxon>Caudata</taxon>
        <taxon>Salamandroidea</taxon>
        <taxon>Salamandridae</taxon>
        <taxon>Pleurodelinae</taxon>
        <taxon>Pleurodeles</taxon>
    </lineage>
</organism>
<gene>
    <name evidence="2" type="ORF">NDU88_002690</name>
</gene>
<proteinExistence type="predicted"/>
<sequence length="131" mass="15206">MDQQVRSEQPEEMEEILQRLQMSAEEHGKDKKWLDRKLDEDLQEDLASQQDDAHADTVGDTDWTPTNMDESPMPKRCQRRENKAPKIAISKTGFCGQICCLQPSRQWRFPRAMPAGRQQMLSISAKLYKNV</sequence>
<name>A0AAV7MP36_PLEWA</name>
<accession>A0AAV7MP36</accession>
<dbReference type="Proteomes" id="UP001066276">
    <property type="component" value="Chromosome 9"/>
</dbReference>
<dbReference type="EMBL" id="JANPWB010000013">
    <property type="protein sequence ID" value="KAJ1105282.1"/>
    <property type="molecule type" value="Genomic_DNA"/>
</dbReference>
<comment type="caution">
    <text evidence="2">The sequence shown here is derived from an EMBL/GenBank/DDBJ whole genome shotgun (WGS) entry which is preliminary data.</text>
</comment>
<evidence type="ECO:0000313" key="3">
    <source>
        <dbReference type="Proteomes" id="UP001066276"/>
    </source>
</evidence>
<evidence type="ECO:0000256" key="1">
    <source>
        <dbReference type="SAM" id="MobiDB-lite"/>
    </source>
</evidence>
<evidence type="ECO:0000313" key="2">
    <source>
        <dbReference type="EMBL" id="KAJ1105282.1"/>
    </source>
</evidence>
<keyword evidence="3" id="KW-1185">Reference proteome</keyword>
<reference evidence="2" key="1">
    <citation type="journal article" date="2022" name="bioRxiv">
        <title>Sequencing and chromosome-scale assembly of the giantPleurodeles waltlgenome.</title>
        <authorList>
            <person name="Brown T."/>
            <person name="Elewa A."/>
            <person name="Iarovenko S."/>
            <person name="Subramanian E."/>
            <person name="Araus A.J."/>
            <person name="Petzold A."/>
            <person name="Susuki M."/>
            <person name="Suzuki K.-i.T."/>
            <person name="Hayashi T."/>
            <person name="Toyoda A."/>
            <person name="Oliveira C."/>
            <person name="Osipova E."/>
            <person name="Leigh N.D."/>
            <person name="Simon A."/>
            <person name="Yun M.H."/>
        </authorList>
    </citation>
    <scope>NUCLEOTIDE SEQUENCE</scope>
    <source>
        <strain evidence="2">20211129_DDA</strain>
        <tissue evidence="2">Liver</tissue>
    </source>
</reference>
<protein>
    <submittedName>
        <fullName evidence="2">Uncharacterized protein</fullName>
    </submittedName>
</protein>
<dbReference type="AlphaFoldDB" id="A0AAV7MP36"/>
<feature type="region of interest" description="Disordered" evidence="1">
    <location>
        <begin position="42"/>
        <end position="80"/>
    </location>
</feature>